<protein>
    <submittedName>
        <fullName evidence="4">Uncharacterized protein</fullName>
    </submittedName>
</protein>
<comment type="caution">
    <text evidence="4">The sequence shown here is derived from an EMBL/GenBank/DDBJ whole genome shotgun (WGS) entry which is preliminary data.</text>
</comment>
<feature type="transmembrane region" description="Helical" evidence="2">
    <location>
        <begin position="32"/>
        <end position="58"/>
    </location>
</feature>
<organism evidence="4 5">
    <name type="scientific">Didymodactylos carnosus</name>
    <dbReference type="NCBI Taxonomy" id="1234261"/>
    <lineage>
        <taxon>Eukaryota</taxon>
        <taxon>Metazoa</taxon>
        <taxon>Spiralia</taxon>
        <taxon>Gnathifera</taxon>
        <taxon>Rotifera</taxon>
        <taxon>Eurotatoria</taxon>
        <taxon>Bdelloidea</taxon>
        <taxon>Philodinida</taxon>
        <taxon>Philodinidae</taxon>
        <taxon>Didymodactylos</taxon>
    </lineage>
</organism>
<evidence type="ECO:0000256" key="2">
    <source>
        <dbReference type="SAM" id="Phobius"/>
    </source>
</evidence>
<keyword evidence="2" id="KW-1133">Transmembrane helix</keyword>
<evidence type="ECO:0000256" key="1">
    <source>
        <dbReference type="SAM" id="MobiDB-lite"/>
    </source>
</evidence>
<reference evidence="4" key="1">
    <citation type="submission" date="2021-02" db="EMBL/GenBank/DDBJ databases">
        <authorList>
            <person name="Nowell W R."/>
        </authorList>
    </citation>
    <scope>NUCLEOTIDE SEQUENCE</scope>
</reference>
<evidence type="ECO:0000313" key="4">
    <source>
        <dbReference type="EMBL" id="CAF3511867.1"/>
    </source>
</evidence>
<dbReference type="Proteomes" id="UP000682733">
    <property type="component" value="Unassembled WGS sequence"/>
</dbReference>
<name>A0A8S2GFV2_9BILA</name>
<gene>
    <name evidence="3" type="ORF">OVA965_LOCUS1095</name>
    <name evidence="4" type="ORF">TMI583_LOCUS1096</name>
</gene>
<sequence length="361" mass="41375">MYHLNPPAEAVPTALPSSTAMKNRRWFSKVPLIALCCLGILGLLLVGTIVLALIPVYLPKRSGERLAVQSSSPFLLVYAVINDESKREIRVKRGYFDQTKTSSTPEEKQKTAAQISYAYNFQSNQAKIVVDNIIFSSSFVLPFHLDYSPQCYSQSCQIGRKGFGPRGRNLNHFSGALSLKTLIYIKMLKRLFLTFQQRSPRRQSRQRVYLQHGLFMSNMSRDVVQSVLSRYIPIIEKKANYNRLNRKLCREVMLTPLKVMKNVILNLQDTTNQNYHREHRRTPSPTRLSPVHQNRPRSSAITYSSSFSDIQHSNPAPTVFTSSNNTNARAMFDQSNNNNRVVKTRDNPQGKYRHIYKVTNK</sequence>
<feature type="region of interest" description="Disordered" evidence="1">
    <location>
        <begin position="330"/>
        <end position="349"/>
    </location>
</feature>
<proteinExistence type="predicted"/>
<feature type="compositionally biased region" description="Polar residues" evidence="1">
    <location>
        <begin position="330"/>
        <end position="341"/>
    </location>
</feature>
<accession>A0A8S2GFV2</accession>
<dbReference type="EMBL" id="CAJOBA010000185">
    <property type="protein sequence ID" value="CAF3511867.1"/>
    <property type="molecule type" value="Genomic_DNA"/>
</dbReference>
<dbReference type="Proteomes" id="UP000677228">
    <property type="component" value="Unassembled WGS sequence"/>
</dbReference>
<evidence type="ECO:0000313" key="3">
    <source>
        <dbReference type="EMBL" id="CAF0735257.1"/>
    </source>
</evidence>
<keyword evidence="2" id="KW-0472">Membrane</keyword>
<dbReference type="EMBL" id="CAJNOK010000185">
    <property type="protein sequence ID" value="CAF0735257.1"/>
    <property type="molecule type" value="Genomic_DNA"/>
</dbReference>
<feature type="region of interest" description="Disordered" evidence="1">
    <location>
        <begin position="270"/>
        <end position="298"/>
    </location>
</feature>
<dbReference type="AlphaFoldDB" id="A0A8S2GFV2"/>
<keyword evidence="2" id="KW-0812">Transmembrane</keyword>
<evidence type="ECO:0000313" key="5">
    <source>
        <dbReference type="Proteomes" id="UP000682733"/>
    </source>
</evidence>